<evidence type="ECO:0000256" key="10">
    <source>
        <dbReference type="HAMAP-Rule" id="MF_02002"/>
    </source>
</evidence>
<keyword evidence="3 10" id="KW-0436">Ligase</keyword>
<dbReference type="SUPFAM" id="SSF47323">
    <property type="entry name" value="Anticodon-binding domain of a subclass of class I aminoacyl-tRNA synthetases"/>
    <property type="match status" value="1"/>
</dbReference>
<feature type="binding site" evidence="10">
    <location>
        <position position="890"/>
    </location>
    <ligand>
        <name>Zn(2+)</name>
        <dbReference type="ChEBI" id="CHEBI:29105"/>
    </ligand>
</feature>
<keyword evidence="4 10" id="KW-0547">Nucleotide-binding</keyword>
<dbReference type="PRINTS" id="PR00984">
    <property type="entry name" value="TRNASYNTHILE"/>
</dbReference>
<dbReference type="SUPFAM" id="SSF52374">
    <property type="entry name" value="Nucleotidylyl transferase"/>
    <property type="match status" value="1"/>
</dbReference>
<feature type="binding site" evidence="10">
    <location>
        <position position="887"/>
    </location>
    <ligand>
        <name>Zn(2+)</name>
        <dbReference type="ChEBI" id="CHEBI:29105"/>
    </ligand>
</feature>
<dbReference type="InterPro" id="IPR033708">
    <property type="entry name" value="Anticodon_Ile_BEm"/>
</dbReference>
<evidence type="ECO:0000256" key="8">
    <source>
        <dbReference type="ARBA" id="ARBA00025217"/>
    </source>
</evidence>
<dbReference type="GO" id="GO:0000049">
    <property type="term" value="F:tRNA binding"/>
    <property type="evidence" value="ECO:0007669"/>
    <property type="project" value="InterPro"/>
</dbReference>
<feature type="binding site" evidence="10">
    <location>
        <position position="905"/>
    </location>
    <ligand>
        <name>Zn(2+)</name>
        <dbReference type="ChEBI" id="CHEBI:29105"/>
    </ligand>
</feature>
<dbReference type="FunFam" id="3.40.50.620:FF:000092">
    <property type="entry name" value="Isoleucine--tRNA ligase"/>
    <property type="match status" value="1"/>
</dbReference>
<dbReference type="GO" id="GO:0008270">
    <property type="term" value="F:zinc ion binding"/>
    <property type="evidence" value="ECO:0007669"/>
    <property type="project" value="UniProtKB-UniRule"/>
</dbReference>
<feature type="domain" description="Methionyl/Valyl/Leucyl/Isoleucyl-tRNA synthetase anticodon-binding" evidence="12">
    <location>
        <begin position="681"/>
        <end position="833"/>
    </location>
</feature>
<evidence type="ECO:0000313" key="13">
    <source>
        <dbReference type="EMBL" id="TGL75490.1"/>
    </source>
</evidence>
<feature type="binding site" evidence="10">
    <location>
        <position position="601"/>
    </location>
    <ligand>
        <name>ATP</name>
        <dbReference type="ChEBI" id="CHEBI:30616"/>
    </ligand>
</feature>
<dbReference type="InterPro" id="IPR009080">
    <property type="entry name" value="tRNAsynth_Ia_anticodon-bd"/>
</dbReference>
<feature type="binding site" evidence="10">
    <location>
        <position position="902"/>
    </location>
    <ligand>
        <name>Zn(2+)</name>
        <dbReference type="ChEBI" id="CHEBI:29105"/>
    </ligand>
</feature>
<dbReference type="GO" id="GO:0005829">
    <property type="term" value="C:cytosol"/>
    <property type="evidence" value="ECO:0007669"/>
    <property type="project" value="TreeGrafter"/>
</dbReference>
<dbReference type="InterPro" id="IPR002300">
    <property type="entry name" value="aa-tRNA-synth_Ia"/>
</dbReference>
<keyword evidence="14" id="KW-1185">Reference proteome</keyword>
<dbReference type="CDD" id="cd00818">
    <property type="entry name" value="IleRS_core"/>
    <property type="match status" value="1"/>
</dbReference>
<dbReference type="InterPro" id="IPR014729">
    <property type="entry name" value="Rossmann-like_a/b/a_fold"/>
</dbReference>
<sequence length="917" mass="105150">MAKPETENPYSKTVLLPETNFPMKADLAKREPGQIKIWKDQKVFQKMKEIRKSKPSFVLHDGPPYANGNFHVGHSLNKILKDIIIKSKTLSGFQTDMIPGWDCHGLPIEVQVLKNLGKEARNTSPSELRKKCREYATEFVGKQGEDLNRFLCFWDENNKYLTMAPEFEARIVEVFGSLFEKGYIYKGKKPVYWCIDLATAHAEAEIEYQNHVSPSIYVKFAVKGETDTHCLIWTTTPWTLPANLAICFNEELAYSLFQSDSHGRLILADGLKEAVEQKTGITLTKIKPLSNAQLKQMVFLHPFLERESIPLFGNHVTLDAGTGCVHTAPGHGTDDYRVGTAAGLPTLSPVDDYGRYTDEFEMMKGIKIWDANPKIVELLREKNALVHFSEFTHSYPHSWRSKKPLIFRATPQWFFSIDHNGLREESLKAIDKVQWIPDWGITRIRSMVESRPDWCLSRQRNWGVPIPSFTCKSCGHTHLDDKTIQHFIQIVKKEGIEVWYEKEAKDLLPQGTKCNQCGSEDLKQDKDILDVWFDSGVSSFAVFGDSIGKEPADLYLEGSDQHRGWFQSSLWPSMAIRKTPPYRSVLTHGYVLDDKGHAMSKSLGNVINPTTDIINQYGADILRLWVSTQDFRDDVKIGKDSIKTVSEAYRKIRNTFRYLLGNTNAETLTWNLKKEELETIDRYYLHKLAKLNEDVKKLYDSYQFHQVYHKVLVFCTVDLSQDYFEIIRDRMYCDSKDSKTRRSSEYALALILDVLTKLLAPILSFTTEEVWTTFGKKDSVFYSDFSDLSEWIDEGLESKMKPVFETKEDVQKALEEARKLGKLGKSLEAEVVIEGKKDIDSFSQEELALFFVVSHVNFDGKEIQEVFSEWKGETGSIQIRKPKHAECPRCWRHVSDKEGSLCKRCEGVVSKLSPNNA</sequence>
<evidence type="ECO:0000256" key="2">
    <source>
        <dbReference type="ARBA" id="ARBA00022490"/>
    </source>
</evidence>
<dbReference type="InterPro" id="IPR002301">
    <property type="entry name" value="Ile-tRNA-ligase"/>
</dbReference>
<accession>A0A4Z1A3S1</accession>
<dbReference type="SUPFAM" id="SSF50677">
    <property type="entry name" value="ValRS/IleRS/LeuRS editing domain"/>
    <property type="match status" value="1"/>
</dbReference>
<keyword evidence="7 10" id="KW-0030">Aminoacyl-tRNA synthetase</keyword>
<dbReference type="PANTHER" id="PTHR42765">
    <property type="entry name" value="SOLEUCYL-TRNA SYNTHETASE"/>
    <property type="match status" value="1"/>
</dbReference>
<feature type="short sequence motif" description="'KMSKS' region" evidence="10">
    <location>
        <begin position="598"/>
        <end position="602"/>
    </location>
</feature>
<evidence type="ECO:0000313" key="14">
    <source>
        <dbReference type="Proteomes" id="UP000297567"/>
    </source>
</evidence>
<dbReference type="Gene3D" id="1.10.10.830">
    <property type="entry name" value="Ile-tRNA synthetase CP2 domain-like"/>
    <property type="match status" value="1"/>
</dbReference>
<keyword evidence="2 10" id="KW-0963">Cytoplasm</keyword>
<dbReference type="EMBL" id="RQGH01000007">
    <property type="protein sequence ID" value="TGL75490.1"/>
    <property type="molecule type" value="Genomic_DNA"/>
</dbReference>
<gene>
    <name evidence="10" type="primary">ileS</name>
    <name evidence="13" type="ORF">EHQ62_01240</name>
</gene>
<organism evidence="13 14">
    <name type="scientific">Leptospira jelokensis</name>
    <dbReference type="NCBI Taxonomy" id="2484931"/>
    <lineage>
        <taxon>Bacteria</taxon>
        <taxon>Pseudomonadati</taxon>
        <taxon>Spirochaetota</taxon>
        <taxon>Spirochaetia</taxon>
        <taxon>Leptospirales</taxon>
        <taxon>Leptospiraceae</taxon>
        <taxon>Leptospira</taxon>
    </lineage>
</organism>
<dbReference type="GO" id="GO:0006428">
    <property type="term" value="P:isoleucyl-tRNA aminoacylation"/>
    <property type="evidence" value="ECO:0007669"/>
    <property type="project" value="UniProtKB-UniRule"/>
</dbReference>
<dbReference type="NCBIfam" id="TIGR00392">
    <property type="entry name" value="ileS"/>
    <property type="match status" value="1"/>
</dbReference>
<comment type="subcellular location">
    <subcellularLocation>
        <location evidence="10">Cytoplasm</location>
    </subcellularLocation>
</comment>
<comment type="caution">
    <text evidence="13">The sequence shown here is derived from an EMBL/GenBank/DDBJ whole genome shotgun (WGS) entry which is preliminary data.</text>
</comment>
<dbReference type="InterPro" id="IPR050081">
    <property type="entry name" value="Ile-tRNA_ligase"/>
</dbReference>
<keyword evidence="10" id="KW-0862">Zinc</keyword>
<dbReference type="AlphaFoldDB" id="A0A4Z1A3S1"/>
<comment type="catalytic activity">
    <reaction evidence="9 10">
        <text>tRNA(Ile) + L-isoleucine + ATP = L-isoleucyl-tRNA(Ile) + AMP + diphosphate</text>
        <dbReference type="Rhea" id="RHEA:11060"/>
        <dbReference type="Rhea" id="RHEA-COMP:9666"/>
        <dbReference type="Rhea" id="RHEA-COMP:9695"/>
        <dbReference type="ChEBI" id="CHEBI:30616"/>
        <dbReference type="ChEBI" id="CHEBI:33019"/>
        <dbReference type="ChEBI" id="CHEBI:58045"/>
        <dbReference type="ChEBI" id="CHEBI:78442"/>
        <dbReference type="ChEBI" id="CHEBI:78528"/>
        <dbReference type="ChEBI" id="CHEBI:456215"/>
        <dbReference type="EC" id="6.1.1.5"/>
    </reaction>
</comment>
<evidence type="ECO:0000259" key="11">
    <source>
        <dbReference type="Pfam" id="PF00133"/>
    </source>
</evidence>
<dbReference type="InterPro" id="IPR001412">
    <property type="entry name" value="aa-tRNA-synth_I_CS"/>
</dbReference>
<evidence type="ECO:0000256" key="1">
    <source>
        <dbReference type="ARBA" id="ARBA00006887"/>
    </source>
</evidence>
<keyword evidence="5 10" id="KW-0067">ATP-binding</keyword>
<dbReference type="RefSeq" id="WP_135640453.1">
    <property type="nucleotide sequence ID" value="NZ_RQGH01000007.1"/>
</dbReference>
<dbReference type="EC" id="6.1.1.5" evidence="10"/>
<dbReference type="InterPro" id="IPR013155">
    <property type="entry name" value="M/V/L/I-tRNA-synth_anticd-bd"/>
</dbReference>
<dbReference type="GO" id="GO:0004822">
    <property type="term" value="F:isoleucine-tRNA ligase activity"/>
    <property type="evidence" value="ECO:0007669"/>
    <property type="project" value="UniProtKB-UniRule"/>
</dbReference>
<name>A0A4Z1A3S1_9LEPT</name>
<dbReference type="InterPro" id="IPR023585">
    <property type="entry name" value="Ile-tRNA-ligase_type1"/>
</dbReference>
<comment type="similarity">
    <text evidence="1 10">Belongs to the class-I aminoacyl-tRNA synthetase family. IleS type 1 subfamily.</text>
</comment>
<feature type="domain" description="Aminoacyl-tRNA synthetase class Ia" evidence="11">
    <location>
        <begin position="36"/>
        <end position="637"/>
    </location>
</feature>
<keyword evidence="6 10" id="KW-0648">Protein biosynthesis</keyword>
<dbReference type="Gene3D" id="1.10.730.20">
    <property type="match status" value="1"/>
</dbReference>
<keyword evidence="10" id="KW-0479">Metal-binding</keyword>
<evidence type="ECO:0000259" key="12">
    <source>
        <dbReference type="Pfam" id="PF08264"/>
    </source>
</evidence>
<evidence type="ECO:0000256" key="6">
    <source>
        <dbReference type="ARBA" id="ARBA00022917"/>
    </source>
</evidence>
<evidence type="ECO:0000256" key="3">
    <source>
        <dbReference type="ARBA" id="ARBA00022598"/>
    </source>
</evidence>
<dbReference type="PROSITE" id="PS00178">
    <property type="entry name" value="AA_TRNA_LIGASE_I"/>
    <property type="match status" value="1"/>
</dbReference>
<dbReference type="InterPro" id="IPR009008">
    <property type="entry name" value="Val/Leu/Ile-tRNA-synth_edit"/>
</dbReference>
<evidence type="ECO:0000256" key="9">
    <source>
        <dbReference type="ARBA" id="ARBA00048359"/>
    </source>
</evidence>
<dbReference type="Pfam" id="PF08264">
    <property type="entry name" value="Anticodon_1"/>
    <property type="match status" value="1"/>
</dbReference>
<comment type="function">
    <text evidence="8 10">Catalyzes the attachment of isoleucine to tRNA(Ile). As IleRS can inadvertently accommodate and process structurally similar amino acids such as valine, to avoid such errors it has two additional distinct tRNA(Ile)-dependent editing activities. One activity is designated as 'pretransfer' editing and involves the hydrolysis of activated Val-AMP. The other activity is designated 'posttransfer' editing and involves deacylation of mischarged Val-tRNA(Ile).</text>
</comment>
<dbReference type="GO" id="GO:0005524">
    <property type="term" value="F:ATP binding"/>
    <property type="evidence" value="ECO:0007669"/>
    <property type="project" value="UniProtKB-UniRule"/>
</dbReference>
<reference evidence="13" key="1">
    <citation type="journal article" date="2019" name="PLoS Negl. Trop. Dis.">
        <title>Revisiting the worldwide diversity of Leptospira species in the environment.</title>
        <authorList>
            <person name="Vincent A.T."/>
            <person name="Schiettekatte O."/>
            <person name="Bourhy P."/>
            <person name="Veyrier F.J."/>
            <person name="Picardeau M."/>
        </authorList>
    </citation>
    <scope>NUCLEOTIDE SEQUENCE [LARGE SCALE GENOMIC DNA]</scope>
    <source>
        <strain evidence="13">201702451</strain>
    </source>
</reference>
<evidence type="ECO:0000256" key="4">
    <source>
        <dbReference type="ARBA" id="ARBA00022741"/>
    </source>
</evidence>
<protein>
    <recommendedName>
        <fullName evidence="10">Isoleucine--tRNA ligase</fullName>
        <ecNumber evidence="10">6.1.1.5</ecNumber>
    </recommendedName>
    <alternativeName>
        <fullName evidence="10">Isoleucyl-tRNA synthetase</fullName>
        <shortName evidence="10">IleRS</shortName>
    </alternativeName>
</protein>
<proteinExistence type="inferred from homology"/>
<dbReference type="Pfam" id="PF00133">
    <property type="entry name" value="tRNA-synt_1"/>
    <property type="match status" value="1"/>
</dbReference>
<evidence type="ECO:0000256" key="7">
    <source>
        <dbReference type="ARBA" id="ARBA00023146"/>
    </source>
</evidence>
<feature type="binding site" evidence="10">
    <location>
        <position position="557"/>
    </location>
    <ligand>
        <name>L-isoleucyl-5'-AMP</name>
        <dbReference type="ChEBI" id="CHEBI:178002"/>
    </ligand>
</feature>
<dbReference type="HAMAP" id="MF_02002">
    <property type="entry name" value="Ile_tRNA_synth_type1"/>
    <property type="match status" value="1"/>
</dbReference>
<dbReference type="GO" id="GO:0002161">
    <property type="term" value="F:aminoacyl-tRNA deacylase activity"/>
    <property type="evidence" value="ECO:0007669"/>
    <property type="project" value="InterPro"/>
</dbReference>
<evidence type="ECO:0000256" key="5">
    <source>
        <dbReference type="ARBA" id="ARBA00022840"/>
    </source>
</evidence>
<comment type="cofactor">
    <cofactor evidence="10">
        <name>Zn(2+)</name>
        <dbReference type="ChEBI" id="CHEBI:29105"/>
    </cofactor>
    <text evidence="10">Binds 1 zinc ion per subunit.</text>
</comment>
<dbReference type="PANTHER" id="PTHR42765:SF1">
    <property type="entry name" value="ISOLEUCINE--TRNA LIGASE, MITOCHONDRIAL"/>
    <property type="match status" value="1"/>
</dbReference>
<feature type="short sequence motif" description="'HIGH' region" evidence="10">
    <location>
        <begin position="64"/>
        <end position="74"/>
    </location>
</feature>
<dbReference type="CDD" id="cd07960">
    <property type="entry name" value="Anticodon_Ia_Ile_BEm"/>
    <property type="match status" value="1"/>
</dbReference>
<comment type="subunit">
    <text evidence="10">Monomer.</text>
</comment>
<comment type="domain">
    <text evidence="10">IleRS has two distinct active sites: one for aminoacylation and one for editing. The misactivated valine is translocated from the active site to the editing site, which sterically excludes the correctly activated isoleucine. The single editing site contains two valyl binding pockets, one specific for each substrate (Val-AMP or Val-tRNA(Ile)).</text>
</comment>
<dbReference type="Gene3D" id="3.40.50.620">
    <property type="entry name" value="HUPs"/>
    <property type="match status" value="2"/>
</dbReference>
<dbReference type="Proteomes" id="UP000297567">
    <property type="component" value="Unassembled WGS sequence"/>
</dbReference>